<dbReference type="RefSeq" id="WP_196193449.1">
    <property type="nucleotide sequence ID" value="NZ_JADPRT010000003.1"/>
</dbReference>
<dbReference type="AlphaFoldDB" id="A0A931B0Z2"/>
<evidence type="ECO:0000313" key="1">
    <source>
        <dbReference type="EMBL" id="MBF9068306.1"/>
    </source>
</evidence>
<evidence type="ECO:0000313" key="2">
    <source>
        <dbReference type="Proteomes" id="UP000657385"/>
    </source>
</evidence>
<evidence type="ECO:0008006" key="3">
    <source>
        <dbReference type="Google" id="ProtNLM"/>
    </source>
</evidence>
<dbReference type="Gene3D" id="3.40.50.620">
    <property type="entry name" value="HUPs"/>
    <property type="match status" value="1"/>
</dbReference>
<organism evidence="1 2">
    <name type="scientific">Streptacidiphilus fuscans</name>
    <dbReference type="NCBI Taxonomy" id="2789292"/>
    <lineage>
        <taxon>Bacteria</taxon>
        <taxon>Bacillati</taxon>
        <taxon>Actinomycetota</taxon>
        <taxon>Actinomycetes</taxon>
        <taxon>Kitasatosporales</taxon>
        <taxon>Streptomycetaceae</taxon>
        <taxon>Streptacidiphilus</taxon>
    </lineage>
</organism>
<name>A0A931B0Z2_9ACTN</name>
<dbReference type="InterPro" id="IPR014729">
    <property type="entry name" value="Rossmann-like_a/b/a_fold"/>
</dbReference>
<reference evidence="1" key="1">
    <citation type="submission" date="2020-11" db="EMBL/GenBank/DDBJ databases">
        <title>Isolation and identification of active actinomycetes.</title>
        <authorList>
            <person name="Yu B."/>
        </authorList>
    </citation>
    <scope>NUCLEOTIDE SEQUENCE</scope>
    <source>
        <strain evidence="1">NEAU-YB345</strain>
    </source>
</reference>
<dbReference type="Proteomes" id="UP000657385">
    <property type="component" value="Unassembled WGS sequence"/>
</dbReference>
<keyword evidence="2" id="KW-1185">Reference proteome</keyword>
<comment type="caution">
    <text evidence="1">The sequence shown here is derived from an EMBL/GenBank/DDBJ whole genome shotgun (WGS) entry which is preliminary data.</text>
</comment>
<gene>
    <name evidence="1" type="ORF">I2501_09680</name>
</gene>
<sequence>MSETAAAAVTARVIVGVRDSAKGRAQLRRAAAEARRQQAVLVPVLAWSPAGGEHLYRTRPCPELAREWEQRACAKLDDVVAQTLTGESVADEQLPVSVTPVTVRAESLADAVAAIATGAHDEVFTAPARAGVLTRLGMYRHDRGRGVALAL</sequence>
<proteinExistence type="predicted"/>
<dbReference type="EMBL" id="JADPRT010000003">
    <property type="protein sequence ID" value="MBF9068306.1"/>
    <property type="molecule type" value="Genomic_DNA"/>
</dbReference>
<protein>
    <recommendedName>
        <fullName evidence="3">Universal stress protein</fullName>
    </recommendedName>
</protein>
<accession>A0A931B0Z2</accession>